<keyword evidence="3" id="KW-0863">Zinc-finger</keyword>
<dbReference type="InterPro" id="IPR052035">
    <property type="entry name" value="ZnF_BED_domain_contain"/>
</dbReference>
<comment type="caution">
    <text evidence="6">The sequence shown here is derived from an EMBL/GenBank/DDBJ whole genome shotgun (WGS) entry which is preliminary data.</text>
</comment>
<protein>
    <submittedName>
        <fullName evidence="6">Uncharacterized protein</fullName>
    </submittedName>
</protein>
<dbReference type="GO" id="GO:0008270">
    <property type="term" value="F:zinc ion binding"/>
    <property type="evidence" value="ECO:0007669"/>
    <property type="project" value="UniProtKB-KW"/>
</dbReference>
<evidence type="ECO:0000256" key="4">
    <source>
        <dbReference type="ARBA" id="ARBA00022833"/>
    </source>
</evidence>
<evidence type="ECO:0000313" key="6">
    <source>
        <dbReference type="EMBL" id="KAF4630158.1"/>
    </source>
</evidence>
<organism evidence="6 7">
    <name type="scientific">Cudoniella acicularis</name>
    <dbReference type="NCBI Taxonomy" id="354080"/>
    <lineage>
        <taxon>Eukaryota</taxon>
        <taxon>Fungi</taxon>
        <taxon>Dikarya</taxon>
        <taxon>Ascomycota</taxon>
        <taxon>Pezizomycotina</taxon>
        <taxon>Leotiomycetes</taxon>
        <taxon>Helotiales</taxon>
        <taxon>Tricladiaceae</taxon>
        <taxon>Cudoniella</taxon>
    </lineage>
</organism>
<dbReference type="OrthoDB" id="2677621at2759"/>
<reference evidence="6 7" key="1">
    <citation type="submission" date="2020-03" db="EMBL/GenBank/DDBJ databases">
        <title>Draft Genome Sequence of Cudoniella acicularis.</title>
        <authorList>
            <person name="Buettner E."/>
            <person name="Kellner H."/>
        </authorList>
    </citation>
    <scope>NUCLEOTIDE SEQUENCE [LARGE SCALE GENOMIC DNA]</scope>
    <source>
        <strain evidence="6 7">DSM 108380</strain>
    </source>
</reference>
<keyword evidence="4" id="KW-0862">Zinc</keyword>
<evidence type="ECO:0000256" key="3">
    <source>
        <dbReference type="ARBA" id="ARBA00022771"/>
    </source>
</evidence>
<accession>A0A8H4RIA6</accession>
<dbReference type="InterPro" id="IPR012337">
    <property type="entry name" value="RNaseH-like_sf"/>
</dbReference>
<evidence type="ECO:0000256" key="5">
    <source>
        <dbReference type="ARBA" id="ARBA00023242"/>
    </source>
</evidence>
<dbReference type="Proteomes" id="UP000566819">
    <property type="component" value="Unassembled WGS sequence"/>
</dbReference>
<name>A0A8H4RIA6_9HELO</name>
<dbReference type="SUPFAM" id="SSF53098">
    <property type="entry name" value="Ribonuclease H-like"/>
    <property type="match status" value="1"/>
</dbReference>
<gene>
    <name evidence="6" type="ORF">G7Y89_g7976</name>
</gene>
<evidence type="ECO:0000256" key="2">
    <source>
        <dbReference type="ARBA" id="ARBA00022723"/>
    </source>
</evidence>
<dbReference type="PANTHER" id="PTHR46481">
    <property type="entry name" value="ZINC FINGER BED DOMAIN-CONTAINING PROTEIN 4"/>
    <property type="match status" value="1"/>
</dbReference>
<dbReference type="AlphaFoldDB" id="A0A8H4RIA6"/>
<keyword evidence="5" id="KW-0539">Nucleus</keyword>
<comment type="subcellular location">
    <subcellularLocation>
        <location evidence="1">Nucleus</location>
    </subcellularLocation>
</comment>
<keyword evidence="7" id="KW-1185">Reference proteome</keyword>
<sequence length="516" mass="59243">MCILDKKLRLVHTTSPEKLRKVKPWKALNAIEKALLRNMLTWQSKDGCRIQEAYDLIVESNLEKALEGFKRVVHWQDSGEKEISPIWEGYTQGAKIIGGDPVIQEQRDKLHETTLEVVGLLAVPASIPLTKHTFYYQVTRTIILMIALYRACNVLLSREISMSRERGLLSLRSVKQVLADKPPSSLRSLGPHVTSHMISGRDSAVEDQEWRKLAILQNPDFLLPGEKFVADRARHMGEETLDNIAAQIPEEGKVAISLDGCSSTTRHSYIAIIVTVINEAYELLEFLIGFENMRGVKADNASENGTIMAEINEYLDEAFRDGRFLNGQIQHIPCLAHILQLGSRAMLGTVRLRPKNEVLENNWHEDQMLTELEAEKQQRGIIYTLDKTRWDSACYMMIRFVKLRKAIEKLTSTDTKAKMFALSRIEWKQLEYLIDLIKPFAFFITQVSNSKNVSVHNTLTIYDEVFKRLHESRRKLTTKINKPEYEWAQPLIGAIDEAEQKLDKYYKQIYRDLGSI</sequence>
<dbReference type="GO" id="GO:0005634">
    <property type="term" value="C:nucleus"/>
    <property type="evidence" value="ECO:0007669"/>
    <property type="project" value="UniProtKB-SubCell"/>
</dbReference>
<dbReference type="EMBL" id="JAAMPI010000581">
    <property type="protein sequence ID" value="KAF4630158.1"/>
    <property type="molecule type" value="Genomic_DNA"/>
</dbReference>
<keyword evidence="2" id="KW-0479">Metal-binding</keyword>
<evidence type="ECO:0000256" key="1">
    <source>
        <dbReference type="ARBA" id="ARBA00004123"/>
    </source>
</evidence>
<dbReference type="PANTHER" id="PTHR46481:SF10">
    <property type="entry name" value="ZINC FINGER BED DOMAIN-CONTAINING PROTEIN 39"/>
    <property type="match status" value="1"/>
</dbReference>
<proteinExistence type="predicted"/>
<evidence type="ECO:0000313" key="7">
    <source>
        <dbReference type="Proteomes" id="UP000566819"/>
    </source>
</evidence>